<evidence type="ECO:0000259" key="3">
    <source>
        <dbReference type="Pfam" id="PF00210"/>
    </source>
</evidence>
<sequence>MKLHNFHWYVKGTNFFALHEKFEELYNEAAIHIDELAERILALGNNPVATLREALEMASIGEAEGKKDANQMIQSLVDDFTVLITELKDGIEVANTMGDDSTGDMLIAIHQGLEKHNWMLKAYLEK</sequence>
<evidence type="ECO:0000313" key="5">
    <source>
        <dbReference type="Proteomes" id="UP000682713"/>
    </source>
</evidence>
<feature type="domain" description="Ferritin/DPS" evidence="3">
    <location>
        <begin position="2"/>
        <end position="126"/>
    </location>
</feature>
<gene>
    <name evidence="4" type="ORF">KHA93_10570</name>
</gene>
<name>A0A942TL37_9BACI</name>
<dbReference type="EMBL" id="JAGYPJ010000001">
    <property type="protein sequence ID" value="MBS4200100.1"/>
    <property type="molecule type" value="Genomic_DNA"/>
</dbReference>
<dbReference type="PANTHER" id="PTHR42932">
    <property type="entry name" value="GENERAL STRESS PROTEIN 20U"/>
    <property type="match status" value="1"/>
</dbReference>
<dbReference type="PIRSF" id="PIRSF005900">
    <property type="entry name" value="Dps"/>
    <property type="match status" value="1"/>
</dbReference>
<dbReference type="GO" id="GO:0008199">
    <property type="term" value="F:ferric iron binding"/>
    <property type="evidence" value="ECO:0007669"/>
    <property type="project" value="InterPro"/>
</dbReference>
<dbReference type="AlphaFoldDB" id="A0A942TL37"/>
<dbReference type="Proteomes" id="UP000682713">
    <property type="component" value="Unassembled WGS sequence"/>
</dbReference>
<keyword evidence="5" id="KW-1185">Reference proteome</keyword>
<comment type="similarity">
    <text evidence="1 2">Belongs to the Dps family.</text>
</comment>
<evidence type="ECO:0000256" key="2">
    <source>
        <dbReference type="RuleBase" id="RU003875"/>
    </source>
</evidence>
<dbReference type="Gene3D" id="1.20.1260.10">
    <property type="match status" value="1"/>
</dbReference>
<evidence type="ECO:0000256" key="1">
    <source>
        <dbReference type="ARBA" id="ARBA00009497"/>
    </source>
</evidence>
<reference evidence="4 5" key="1">
    <citation type="submission" date="2021-05" db="EMBL/GenBank/DDBJ databases">
        <title>Novel Bacillus species.</title>
        <authorList>
            <person name="Liu G."/>
        </authorList>
    </citation>
    <scope>NUCLEOTIDE SEQUENCE [LARGE SCALE GENOMIC DNA]</scope>
    <source>
        <strain evidence="4 5">FJAT-49732</strain>
    </source>
</reference>
<proteinExistence type="inferred from homology"/>
<dbReference type="PROSITE" id="PS00818">
    <property type="entry name" value="DPS_1"/>
    <property type="match status" value="1"/>
</dbReference>
<dbReference type="InterPro" id="IPR002177">
    <property type="entry name" value="DPS_DNA-bd"/>
</dbReference>
<dbReference type="PRINTS" id="PR01346">
    <property type="entry name" value="HELNAPAPROT"/>
</dbReference>
<organism evidence="4 5">
    <name type="scientific">Lederbergia citrisecunda</name>
    <dbReference type="NCBI Taxonomy" id="2833583"/>
    <lineage>
        <taxon>Bacteria</taxon>
        <taxon>Bacillati</taxon>
        <taxon>Bacillota</taxon>
        <taxon>Bacilli</taxon>
        <taxon>Bacillales</taxon>
        <taxon>Bacillaceae</taxon>
        <taxon>Lederbergia</taxon>
    </lineage>
</organism>
<dbReference type="InterPro" id="IPR012347">
    <property type="entry name" value="Ferritin-like"/>
</dbReference>
<dbReference type="InterPro" id="IPR009078">
    <property type="entry name" value="Ferritin-like_SF"/>
</dbReference>
<dbReference type="SUPFAM" id="SSF47240">
    <property type="entry name" value="Ferritin-like"/>
    <property type="match status" value="1"/>
</dbReference>
<dbReference type="InterPro" id="IPR023188">
    <property type="entry name" value="DPS_DNA-bd_CS"/>
</dbReference>
<protein>
    <submittedName>
        <fullName evidence="4">DNA starvation/stationary phase protection protein</fullName>
    </submittedName>
</protein>
<dbReference type="CDD" id="cd01043">
    <property type="entry name" value="DPS"/>
    <property type="match status" value="1"/>
</dbReference>
<evidence type="ECO:0000313" key="4">
    <source>
        <dbReference type="EMBL" id="MBS4200100.1"/>
    </source>
</evidence>
<dbReference type="PROSITE" id="PS00819">
    <property type="entry name" value="DPS_2"/>
    <property type="match status" value="1"/>
</dbReference>
<dbReference type="GO" id="GO:0016722">
    <property type="term" value="F:oxidoreductase activity, acting on metal ions"/>
    <property type="evidence" value="ECO:0007669"/>
    <property type="project" value="InterPro"/>
</dbReference>
<dbReference type="PANTHER" id="PTHR42932:SF1">
    <property type="entry name" value="GENERAL STRESS PROTEIN 20U"/>
    <property type="match status" value="1"/>
</dbReference>
<comment type="caution">
    <text evidence="4">The sequence shown here is derived from an EMBL/GenBank/DDBJ whole genome shotgun (WGS) entry which is preliminary data.</text>
</comment>
<dbReference type="Pfam" id="PF00210">
    <property type="entry name" value="Ferritin"/>
    <property type="match status" value="1"/>
</dbReference>
<accession>A0A942TL37</accession>
<dbReference type="InterPro" id="IPR008331">
    <property type="entry name" value="Ferritin_DPS_dom"/>
</dbReference>